<dbReference type="RefSeq" id="WP_248908991.1">
    <property type="nucleotide sequence ID" value="NZ_CP109979.1"/>
</dbReference>
<evidence type="ECO:0000313" key="1">
    <source>
        <dbReference type="EMBL" id="MFC7191367.1"/>
    </source>
</evidence>
<dbReference type="Pfam" id="PF19108">
    <property type="entry name" value="DUF5795"/>
    <property type="match status" value="1"/>
</dbReference>
<evidence type="ECO:0000313" key="2">
    <source>
        <dbReference type="Proteomes" id="UP001596417"/>
    </source>
</evidence>
<dbReference type="GeneID" id="76201093"/>
<accession>A0ABD5YSK1</accession>
<name>A0ABD5YSK1_9EURY</name>
<comment type="caution">
    <text evidence="1">The sequence shown here is derived from an EMBL/GenBank/DDBJ whole genome shotgun (WGS) entry which is preliminary data.</text>
</comment>
<keyword evidence="2" id="KW-1185">Reference proteome</keyword>
<organism evidence="1 2">
    <name type="scientific">Halocatena marina</name>
    <dbReference type="NCBI Taxonomy" id="2934937"/>
    <lineage>
        <taxon>Archaea</taxon>
        <taxon>Methanobacteriati</taxon>
        <taxon>Methanobacteriota</taxon>
        <taxon>Stenosarchaea group</taxon>
        <taxon>Halobacteria</taxon>
        <taxon>Halobacteriales</taxon>
        <taxon>Natronomonadaceae</taxon>
        <taxon>Halocatena</taxon>
    </lineage>
</organism>
<dbReference type="InterPro" id="IPR043813">
    <property type="entry name" value="DUF5795"/>
</dbReference>
<dbReference type="Proteomes" id="UP001596417">
    <property type="component" value="Unassembled WGS sequence"/>
</dbReference>
<protein>
    <submittedName>
        <fullName evidence="1">DUF5795 family protein</fullName>
    </submittedName>
</protein>
<sequence length="77" mass="8406">MAEKGNRVVQGRMVTPGSLAELIEGDSVMDAEPIEDANRECPDCGGSVLSVGYMPSVMEFVTGYKCQDCDWKTTDRE</sequence>
<gene>
    <name evidence="1" type="ORF">ACFQL7_17215</name>
</gene>
<proteinExistence type="predicted"/>
<reference evidence="1 2" key="1">
    <citation type="journal article" date="2019" name="Int. J. Syst. Evol. Microbiol.">
        <title>The Global Catalogue of Microorganisms (GCM) 10K type strain sequencing project: providing services to taxonomists for standard genome sequencing and annotation.</title>
        <authorList>
            <consortium name="The Broad Institute Genomics Platform"/>
            <consortium name="The Broad Institute Genome Sequencing Center for Infectious Disease"/>
            <person name="Wu L."/>
            <person name="Ma J."/>
        </authorList>
    </citation>
    <scope>NUCLEOTIDE SEQUENCE [LARGE SCALE GENOMIC DNA]</scope>
    <source>
        <strain evidence="1 2">RDMS1</strain>
    </source>
</reference>
<dbReference type="AlphaFoldDB" id="A0ABD5YSK1"/>
<dbReference type="EMBL" id="JBHTAX010000001">
    <property type="protein sequence ID" value="MFC7191367.1"/>
    <property type="molecule type" value="Genomic_DNA"/>
</dbReference>